<dbReference type="Proteomes" id="UP000266177">
    <property type="component" value="Unassembled WGS sequence"/>
</dbReference>
<keyword evidence="2" id="KW-0812">Transmembrane</keyword>
<evidence type="ECO:0000313" key="3">
    <source>
        <dbReference type="EMBL" id="RJG20380.1"/>
    </source>
</evidence>
<feature type="compositionally biased region" description="Basic and acidic residues" evidence="1">
    <location>
        <begin position="258"/>
        <end position="276"/>
    </location>
</feature>
<protein>
    <submittedName>
        <fullName evidence="3">DUF624 domain-containing protein</fullName>
    </submittedName>
</protein>
<feature type="transmembrane region" description="Helical" evidence="2">
    <location>
        <begin position="136"/>
        <end position="160"/>
    </location>
</feature>
<gene>
    <name evidence="3" type="ORF">DQX05_25550</name>
</gene>
<dbReference type="AlphaFoldDB" id="A0A3A3GWT8"/>
<feature type="compositionally biased region" description="Acidic residues" evidence="1">
    <location>
        <begin position="239"/>
        <end position="257"/>
    </location>
</feature>
<feature type="region of interest" description="Disordered" evidence="1">
    <location>
        <begin position="235"/>
        <end position="276"/>
    </location>
</feature>
<feature type="transmembrane region" description="Helical" evidence="2">
    <location>
        <begin position="21"/>
        <end position="44"/>
    </location>
</feature>
<reference evidence="3 4" key="1">
    <citation type="submission" date="2018-09" db="EMBL/GenBank/DDBJ databases">
        <title>Paenibacillus SK2017-BO5.</title>
        <authorList>
            <person name="Piskunova J.V."/>
            <person name="Dubiley S.A."/>
            <person name="Severinov K.V."/>
        </authorList>
    </citation>
    <scope>NUCLEOTIDE SEQUENCE [LARGE SCALE GENOMIC DNA]</scope>
    <source>
        <strain evidence="3 4">BO5</strain>
    </source>
</reference>
<accession>A0A3A3GWT8</accession>
<dbReference type="OrthoDB" id="2182676at2"/>
<feature type="transmembrane region" description="Helical" evidence="2">
    <location>
        <begin position="56"/>
        <end position="76"/>
    </location>
</feature>
<dbReference type="InterPro" id="IPR006938">
    <property type="entry name" value="DUF624"/>
</dbReference>
<dbReference type="Pfam" id="PF04854">
    <property type="entry name" value="DUF624"/>
    <property type="match status" value="1"/>
</dbReference>
<comment type="caution">
    <text evidence="3">The sequence shown here is derived from an EMBL/GenBank/DDBJ whole genome shotgun (WGS) entry which is preliminary data.</text>
</comment>
<keyword evidence="2" id="KW-1133">Transmembrane helix</keyword>
<feature type="transmembrane region" description="Helical" evidence="2">
    <location>
        <begin position="181"/>
        <end position="199"/>
    </location>
</feature>
<organism evidence="3 4">
    <name type="scientific">Paenibacillus thiaminolyticus</name>
    <name type="common">Bacillus thiaminolyticus</name>
    <dbReference type="NCBI Taxonomy" id="49283"/>
    <lineage>
        <taxon>Bacteria</taxon>
        <taxon>Bacillati</taxon>
        <taxon>Bacillota</taxon>
        <taxon>Bacilli</taxon>
        <taxon>Bacillales</taxon>
        <taxon>Paenibacillaceae</taxon>
        <taxon>Paenibacillus</taxon>
    </lineage>
</organism>
<feature type="transmembrane region" description="Helical" evidence="2">
    <location>
        <begin position="106"/>
        <end position="124"/>
    </location>
</feature>
<evidence type="ECO:0000313" key="4">
    <source>
        <dbReference type="Proteomes" id="UP000266177"/>
    </source>
</evidence>
<proteinExistence type="predicted"/>
<feature type="transmembrane region" description="Helical" evidence="2">
    <location>
        <begin position="205"/>
        <end position="226"/>
    </location>
</feature>
<dbReference type="EMBL" id="QYZD01000037">
    <property type="protein sequence ID" value="RJG20380.1"/>
    <property type="molecule type" value="Genomic_DNA"/>
</dbReference>
<evidence type="ECO:0000256" key="1">
    <source>
        <dbReference type="SAM" id="MobiDB-lite"/>
    </source>
</evidence>
<name>A0A3A3GWT8_PANTH</name>
<keyword evidence="2" id="KW-0472">Membrane</keyword>
<dbReference type="RefSeq" id="WP_119796160.1">
    <property type="nucleotide sequence ID" value="NZ_QYZD01000037.1"/>
</dbReference>
<evidence type="ECO:0000256" key="2">
    <source>
        <dbReference type="SAM" id="Phobius"/>
    </source>
</evidence>
<sequence>MEFRGIMGGFYRISEWIMRFSVTNVLWLLCSAPFFFFVLVKLLVMQQNMLNESITMNWMMGITAPFFLFPATAAMFSVGRKWVMGDTDVKLLKTFFKSYKENYKQAMVGGIFYTLLFVIMYVDYTVYMTQLKSMQIIGFVMLGLLIVLFVSLFNFFSMVAHYHMKTVQLVKNSILLTLLRPFRIIMTTIVSGAILYFSVFRWPFLLIFFAGSVIAYYAFFNFYAVYQKMQDQHQRIQEQEEAGEEPEKDADTEVPFDEVDHAPVKEHEDGNRYSRP</sequence>